<evidence type="ECO:0000313" key="2">
    <source>
        <dbReference type="Proteomes" id="UP000027586"/>
    </source>
</evidence>
<keyword evidence="2" id="KW-1185">Reference proteome</keyword>
<dbReference type="AlphaFoldDB" id="A0A068RXS6"/>
<proteinExistence type="predicted"/>
<organism evidence="1 2">
    <name type="scientific">Lichtheimia corymbifera JMRC:FSU:9682</name>
    <dbReference type="NCBI Taxonomy" id="1263082"/>
    <lineage>
        <taxon>Eukaryota</taxon>
        <taxon>Fungi</taxon>
        <taxon>Fungi incertae sedis</taxon>
        <taxon>Mucoromycota</taxon>
        <taxon>Mucoromycotina</taxon>
        <taxon>Mucoromycetes</taxon>
        <taxon>Mucorales</taxon>
        <taxon>Lichtheimiaceae</taxon>
        <taxon>Lichtheimia</taxon>
    </lineage>
</organism>
<comment type="caution">
    <text evidence="1">The sequence shown here is derived from an EMBL/GenBank/DDBJ whole genome shotgun (WGS) entry which is preliminary data.</text>
</comment>
<sequence>MAALFDKGKNSGVNMGNLVSLLLNTSLVPHSMTLTTTRLFHTINLFSSANVTAWAYIEHHASQLQHTDLITHALLFSYIITSRGDAWFTWTLEQLSFTI</sequence>
<reference evidence="1" key="1">
    <citation type="submission" date="2013-08" db="EMBL/GenBank/DDBJ databases">
        <title>Gene expansion shapes genome architecture in the human pathogen Lichtheimia corymbifera: an evolutionary genomics analysis in the ancient terrestrial Mucorales (Mucoromycotina).</title>
        <authorList>
            <person name="Schwartze V.U."/>
            <person name="Winter S."/>
            <person name="Shelest E."/>
            <person name="Marcet-Houben M."/>
            <person name="Horn F."/>
            <person name="Wehner S."/>
            <person name="Hoffmann K."/>
            <person name="Riege K."/>
            <person name="Sammeth M."/>
            <person name="Nowrousian M."/>
            <person name="Valiante V."/>
            <person name="Linde J."/>
            <person name="Jacobsen I.D."/>
            <person name="Marz M."/>
            <person name="Brakhage A.A."/>
            <person name="Gabaldon T."/>
            <person name="Bocker S."/>
            <person name="Voigt K."/>
        </authorList>
    </citation>
    <scope>NUCLEOTIDE SEQUENCE [LARGE SCALE GENOMIC DNA]</scope>
    <source>
        <strain evidence="1">FSU 9682</strain>
    </source>
</reference>
<evidence type="ECO:0000313" key="1">
    <source>
        <dbReference type="EMBL" id="CDH54814.1"/>
    </source>
</evidence>
<accession>A0A068RXS6</accession>
<dbReference type="Proteomes" id="UP000027586">
    <property type="component" value="Unassembled WGS sequence"/>
</dbReference>
<gene>
    <name evidence="1" type="ORF">LCOR_06031.1</name>
</gene>
<protein>
    <submittedName>
        <fullName evidence="1">Uncharacterized protein</fullName>
    </submittedName>
</protein>
<dbReference type="VEuPathDB" id="FungiDB:LCOR_06031.1"/>
<dbReference type="EMBL" id="CBTN010000025">
    <property type="protein sequence ID" value="CDH54814.1"/>
    <property type="molecule type" value="Genomic_DNA"/>
</dbReference>
<name>A0A068RXS6_9FUNG</name>